<feature type="domain" description="Helicase ATP-binding" evidence="4">
    <location>
        <begin position="60"/>
        <end position="222"/>
    </location>
</feature>
<dbReference type="AlphaFoldDB" id="A0A292PKT3"/>
<dbReference type="InterPro" id="IPR001650">
    <property type="entry name" value="Helicase_C-like"/>
</dbReference>
<keyword evidence="1" id="KW-0067">ATP-binding</keyword>
<keyword evidence="1" id="KW-0547">Nucleotide-binding</keyword>
<dbReference type="InterPro" id="IPR050742">
    <property type="entry name" value="Helicase_Restrict-Modif_Enz"/>
</dbReference>
<dbReference type="GO" id="GO:0016787">
    <property type="term" value="F:hydrolase activity"/>
    <property type="evidence" value="ECO:0007669"/>
    <property type="project" value="InterPro"/>
</dbReference>
<evidence type="ECO:0000313" key="6">
    <source>
        <dbReference type="EMBL" id="CUS07110.1"/>
    </source>
</evidence>
<dbReference type="PANTHER" id="PTHR47396:SF1">
    <property type="entry name" value="ATP-DEPENDENT HELICASE IRC3-RELATED"/>
    <property type="match status" value="1"/>
</dbReference>
<keyword evidence="1" id="KW-0378">Hydrolase</keyword>
<dbReference type="Pfam" id="PF00271">
    <property type="entry name" value="Helicase_C"/>
    <property type="match status" value="1"/>
</dbReference>
<dbReference type="GO" id="GO:0061749">
    <property type="term" value="F:forked DNA-dependent helicase activity"/>
    <property type="evidence" value="ECO:0007669"/>
    <property type="project" value="TreeGrafter"/>
</dbReference>
<dbReference type="Gene3D" id="3.40.50.300">
    <property type="entry name" value="P-loop containing nucleotide triphosphate hydrolases"/>
    <property type="match status" value="2"/>
</dbReference>
<dbReference type="GO" id="GO:0000403">
    <property type="term" value="F:Y-form DNA binding"/>
    <property type="evidence" value="ECO:0007669"/>
    <property type="project" value="TreeGrafter"/>
</dbReference>
<dbReference type="PROSITE" id="PS51194">
    <property type="entry name" value="HELICASE_CTER"/>
    <property type="match status" value="1"/>
</dbReference>
<feature type="domain" description="Helicase C-terminal" evidence="5">
    <location>
        <begin position="277"/>
        <end position="431"/>
    </location>
</feature>
<dbReference type="SMART" id="SM00487">
    <property type="entry name" value="DEXDc"/>
    <property type="match status" value="1"/>
</dbReference>
<evidence type="ECO:0000259" key="4">
    <source>
        <dbReference type="PROSITE" id="PS51192"/>
    </source>
</evidence>
<evidence type="ECO:0000259" key="5">
    <source>
        <dbReference type="PROSITE" id="PS51194"/>
    </source>
</evidence>
<accession>A0A292PKT3</accession>
<dbReference type="GO" id="GO:0070125">
    <property type="term" value="P:mitochondrial translational elongation"/>
    <property type="evidence" value="ECO:0007669"/>
    <property type="project" value="TreeGrafter"/>
</dbReference>
<dbReference type="InterPro" id="IPR014001">
    <property type="entry name" value="Helicase_ATP-bd"/>
</dbReference>
<evidence type="ECO:0000313" key="7">
    <source>
        <dbReference type="Proteomes" id="UP001412239"/>
    </source>
</evidence>
<dbReference type="EMBL" id="LN891252">
    <property type="protein sequence ID" value="CUS07110.1"/>
    <property type="molecule type" value="Genomic_DNA"/>
</dbReference>
<dbReference type="GO" id="GO:0005759">
    <property type="term" value="C:mitochondrial matrix"/>
    <property type="evidence" value="ECO:0007669"/>
    <property type="project" value="TreeGrafter"/>
</dbReference>
<feature type="region of interest" description="Disordered" evidence="3">
    <location>
        <begin position="729"/>
        <end position="772"/>
    </location>
</feature>
<organism evidence="6 7">
    <name type="scientific">Tuber aestivum</name>
    <name type="common">summer truffle</name>
    <dbReference type="NCBI Taxonomy" id="59557"/>
    <lineage>
        <taxon>Eukaryota</taxon>
        <taxon>Fungi</taxon>
        <taxon>Dikarya</taxon>
        <taxon>Ascomycota</taxon>
        <taxon>Pezizomycotina</taxon>
        <taxon>Pezizomycetes</taxon>
        <taxon>Pezizales</taxon>
        <taxon>Tuberaceae</taxon>
        <taxon>Tuber</taxon>
    </lineage>
</organism>
<dbReference type="GO" id="GO:0005524">
    <property type="term" value="F:ATP binding"/>
    <property type="evidence" value="ECO:0007669"/>
    <property type="project" value="InterPro"/>
</dbReference>
<proteinExistence type="predicted"/>
<sequence>MRRTLRCTRLLSDLPWPSHRRPTVSSLPALALSLLPQRAWNSENIKLRNYQEDCIQAILTHMNEGGRRMAISLATGGGKTIIFTELISRLTHPVRPKAEKTLILVHRRELVQQAAKQCEKQYPGKVIDIEMASSHARKEADIIVASVQSIINRLEKYDAELYKLVLIDECHHAVSPSYLKVLRHFQAIEVNDKTPVVVGVSATVSRFDGLSLGKVLDRLVFHMDSATMIENEWLSPPRFTTVSSSVDLTSVGDSATGDFDIRGLGRAVNTDVANHVIVKTWMDRAPNRKSTLVFCVDLAHVRSVMDKFRAHGIDAREVTSRSPTQIRRECLDEFKAGKFPVMVNCGVFTEGTDIPNIDCVILARPTRSKNLITQMIGRGLRKSKDTGKIDCHVIDMVANLSRGIVTTPTLFGLDPDMVVNEMTPDQMRAAAAKEAEARRKAGEEEEKRLRYEQLHAEDELRRKEEARLEEEIQKMKEEKRRAAQEKVMRVAEEARIKAEQEALERKQAEIEMEEAKREGKKLAEAAERQIAKEEGHLRAIAAERLKQDALARISPAPPIKLEYTDYEDIWDLLSDSRSNNLIYKMSRLAWVAIHPSKYILSCGRNGYIKAEMDCDGWYNVEEFRSLPPEVGRAKWAKPKLVMSGVEQLDAAIRGADTYVLSTYPRILIERSSSWRKLPASDQQLEFLKKFRHRGDKDWEDMRKSQALTKGMVGDIITRVKHGTVRHFDEKMKEEKRKEKEKAKESKRRLREEVKLQPSTSCASSSDAAFEYL</sequence>
<gene>
    <name evidence="6" type="ORF">GSTUAT00008825001</name>
</gene>
<dbReference type="Proteomes" id="UP001412239">
    <property type="component" value="Unassembled WGS sequence"/>
</dbReference>
<feature type="compositionally biased region" description="Polar residues" evidence="3">
    <location>
        <begin position="756"/>
        <end position="766"/>
    </location>
</feature>
<dbReference type="GO" id="GO:0036121">
    <property type="term" value="F:double-stranded DNA helicase activity"/>
    <property type="evidence" value="ECO:0007669"/>
    <property type="project" value="TreeGrafter"/>
</dbReference>
<feature type="coiled-coil region" evidence="2">
    <location>
        <begin position="427"/>
        <end position="543"/>
    </location>
</feature>
<keyword evidence="1" id="KW-0347">Helicase</keyword>
<dbReference type="SUPFAM" id="SSF52540">
    <property type="entry name" value="P-loop containing nucleoside triphosphate hydrolases"/>
    <property type="match status" value="1"/>
</dbReference>
<dbReference type="InterPro" id="IPR027417">
    <property type="entry name" value="P-loop_NTPase"/>
</dbReference>
<evidence type="ECO:0000256" key="3">
    <source>
        <dbReference type="SAM" id="MobiDB-lite"/>
    </source>
</evidence>
<name>A0A292PKT3_9PEZI</name>
<feature type="compositionally biased region" description="Basic and acidic residues" evidence="3">
    <location>
        <begin position="729"/>
        <end position="754"/>
    </location>
</feature>
<evidence type="ECO:0000256" key="2">
    <source>
        <dbReference type="SAM" id="Coils"/>
    </source>
</evidence>
<keyword evidence="2" id="KW-0175">Coiled coil</keyword>
<dbReference type="SMART" id="SM00490">
    <property type="entry name" value="HELICc"/>
    <property type="match status" value="1"/>
</dbReference>
<evidence type="ECO:0008006" key="8">
    <source>
        <dbReference type="Google" id="ProtNLM"/>
    </source>
</evidence>
<keyword evidence="7" id="KW-1185">Reference proteome</keyword>
<reference evidence="6" key="1">
    <citation type="submission" date="2015-10" db="EMBL/GenBank/DDBJ databases">
        <authorList>
            <person name="Regsiter A."/>
            <person name="william w."/>
        </authorList>
    </citation>
    <scope>NUCLEOTIDE SEQUENCE</scope>
    <source>
        <strain evidence="6">Montdore</strain>
    </source>
</reference>
<dbReference type="PANTHER" id="PTHR47396">
    <property type="entry name" value="TYPE I RESTRICTION ENZYME ECOKI R PROTEIN"/>
    <property type="match status" value="1"/>
</dbReference>
<dbReference type="CDD" id="cd06503">
    <property type="entry name" value="ATP-synt_Fo_b"/>
    <property type="match status" value="1"/>
</dbReference>
<dbReference type="GO" id="GO:0032042">
    <property type="term" value="P:mitochondrial DNA metabolic process"/>
    <property type="evidence" value="ECO:0007669"/>
    <property type="project" value="TreeGrafter"/>
</dbReference>
<dbReference type="PROSITE" id="PS51192">
    <property type="entry name" value="HELICASE_ATP_BIND_1"/>
    <property type="match status" value="1"/>
</dbReference>
<dbReference type="CDD" id="cd18799">
    <property type="entry name" value="SF2_C_EcoAI-like"/>
    <property type="match status" value="1"/>
</dbReference>
<dbReference type="InterPro" id="IPR006935">
    <property type="entry name" value="Helicase/UvrB_N"/>
</dbReference>
<protein>
    <recommendedName>
        <fullName evidence="8">P-loop containing nucleoside triphosphate hydrolase protein</fullName>
    </recommendedName>
</protein>
<dbReference type="Pfam" id="PF04851">
    <property type="entry name" value="ResIII"/>
    <property type="match status" value="1"/>
</dbReference>
<evidence type="ECO:0000256" key="1">
    <source>
        <dbReference type="ARBA" id="ARBA00022806"/>
    </source>
</evidence>